<accession>A0A7X6DMD5</accession>
<organism evidence="1 2">
    <name type="scientific">Candidatus Manganitrophus noduliformans</name>
    <dbReference type="NCBI Taxonomy" id="2606439"/>
    <lineage>
        <taxon>Bacteria</taxon>
        <taxon>Pseudomonadati</taxon>
        <taxon>Nitrospirota</taxon>
        <taxon>Nitrospiria</taxon>
        <taxon>Candidatus Troglogloeales</taxon>
        <taxon>Candidatus Manganitrophaceae</taxon>
        <taxon>Candidatus Manganitrophus</taxon>
    </lineage>
</organism>
<proteinExistence type="predicted"/>
<evidence type="ECO:0000313" key="2">
    <source>
        <dbReference type="Proteomes" id="UP000534783"/>
    </source>
</evidence>
<dbReference type="RefSeq" id="WP_168058180.1">
    <property type="nucleotide sequence ID" value="NZ_VTOW01000001.1"/>
</dbReference>
<protein>
    <submittedName>
        <fullName evidence="1">Uncharacterized protein</fullName>
    </submittedName>
</protein>
<comment type="caution">
    <text evidence="1">The sequence shown here is derived from an EMBL/GenBank/DDBJ whole genome shotgun (WGS) entry which is preliminary data.</text>
</comment>
<evidence type="ECO:0000313" key="1">
    <source>
        <dbReference type="EMBL" id="NKE69897.1"/>
    </source>
</evidence>
<sequence>MMQESRPAHSLLKKLFDNSANFVTTGGSANAYTATFVPAHVLASDFVGYLRIHATNTGASTLNANGTGAKNLMKIQGAYIVALAPRDLLVGGIYQVIRDQTGDRYLAISASFDGFSADVTVMKNDFHHPVSLNSIDSFGYFCNVNGTLDLSRSATAAGGIWIFQSVGSTSGSLWVTKSAFQNAAPYIPASGRRMSCRVAPVTGASGGNKYWGLSDTADPASGALDSGGAAKGCFFRRATTGNVFAVTKNGAATETTTDLGSAFEGEWDDYEVAPTPTEVNYYKGGVLVATHTTNIPTVGLRSIVSVYQPDPIAVTVYLMLDRIKERIPGRE</sequence>
<dbReference type="AlphaFoldDB" id="A0A7X6DMD5"/>
<dbReference type="EMBL" id="VTOW01000001">
    <property type="protein sequence ID" value="NKE69897.1"/>
    <property type="molecule type" value="Genomic_DNA"/>
</dbReference>
<name>A0A7X6DMD5_9BACT</name>
<dbReference type="Proteomes" id="UP000534783">
    <property type="component" value="Unassembled WGS sequence"/>
</dbReference>
<gene>
    <name evidence="1" type="ORF">MNODULE_03935</name>
</gene>
<keyword evidence="2" id="KW-1185">Reference proteome</keyword>
<reference evidence="1 2" key="1">
    <citation type="journal article" date="2020" name="Nature">
        <title>Bacterial chemolithoautotrophy via manganese oxidation.</title>
        <authorList>
            <person name="Yu H."/>
            <person name="Leadbetter J.R."/>
        </authorList>
    </citation>
    <scope>NUCLEOTIDE SEQUENCE [LARGE SCALE GENOMIC DNA]</scope>
    <source>
        <strain evidence="1 2">Mn-1</strain>
    </source>
</reference>